<gene>
    <name evidence="2" type="ORF">JHC10_14030</name>
    <name evidence="3" type="ORF">JHC11_11055</name>
</gene>
<comment type="caution">
    <text evidence="3">The sequence shown here is derived from an EMBL/GenBank/DDBJ whole genome shotgun (WGS) entry which is preliminary data.</text>
</comment>
<evidence type="ECO:0000313" key="3">
    <source>
        <dbReference type="EMBL" id="MBJ7316520.1"/>
    </source>
</evidence>
<keyword evidence="1" id="KW-0812">Transmembrane</keyword>
<keyword evidence="5" id="KW-1185">Reference proteome</keyword>
<feature type="transmembrane region" description="Helical" evidence="1">
    <location>
        <begin position="79"/>
        <end position="98"/>
    </location>
</feature>
<name>A0A8I1GAP0_9GAMM</name>
<reference evidence="3 5" key="1">
    <citation type="submission" date="2020-09" db="EMBL/GenBank/DDBJ databases">
        <title>Draft Genomes of Bacterial Isolates from North Pond Shallow Sediments.</title>
        <authorList>
            <person name="Kiel Reese B."/>
            <person name="Mullis M."/>
            <person name="Weisend R.E."/>
        </authorList>
    </citation>
    <scope>NUCLEOTIDE SEQUENCE</scope>
    <source>
        <strain evidence="3">KJE-2</strain>
        <strain evidence="2 5">KJE-3</strain>
    </source>
</reference>
<proteinExistence type="predicted"/>
<keyword evidence="1" id="KW-1133">Transmembrane helix</keyword>
<dbReference type="InterPro" id="IPR045919">
    <property type="entry name" value="DUF6338"/>
</dbReference>
<dbReference type="EMBL" id="JAEMOS010000062">
    <property type="protein sequence ID" value="MBJ7268055.1"/>
    <property type="molecule type" value="Genomic_DNA"/>
</dbReference>
<sequence>MENIATDIISLLRYLLPGFLAAWIFYGFTSYPKPSQFERVVQALIFTLIVQTFVYCAKATFTWAGNYFVWGKWSIHSELITSIVVASIMGFVFAYFANTDKFHSLARRIGITRETSFPSEWFGVFSKNITYVILHLNDERRIYGWPIEWPSEPGKGHFSLQQVSWLDEKGETPISGVDSVLIKSEDVKWVEFMDKTWEDTNGKEITESTTAAQAK</sequence>
<evidence type="ECO:0000313" key="5">
    <source>
        <dbReference type="Proteomes" id="UP000655994"/>
    </source>
</evidence>
<protein>
    <submittedName>
        <fullName evidence="3">Uncharacterized protein</fullName>
    </submittedName>
</protein>
<evidence type="ECO:0000256" key="1">
    <source>
        <dbReference type="SAM" id="Phobius"/>
    </source>
</evidence>
<feature type="transmembrane region" description="Helical" evidence="1">
    <location>
        <begin position="43"/>
        <end position="64"/>
    </location>
</feature>
<evidence type="ECO:0000313" key="4">
    <source>
        <dbReference type="Proteomes" id="UP000621390"/>
    </source>
</evidence>
<keyword evidence="1" id="KW-0472">Membrane</keyword>
<dbReference type="EMBL" id="JAEMOP010000009">
    <property type="protein sequence ID" value="MBJ7316520.1"/>
    <property type="molecule type" value="Genomic_DNA"/>
</dbReference>
<organism evidence="3 4">
    <name type="scientific">Idiomarina abyssalis</name>
    <dbReference type="NCBI Taxonomy" id="86102"/>
    <lineage>
        <taxon>Bacteria</taxon>
        <taxon>Pseudomonadati</taxon>
        <taxon>Pseudomonadota</taxon>
        <taxon>Gammaproteobacteria</taxon>
        <taxon>Alteromonadales</taxon>
        <taxon>Idiomarinaceae</taxon>
        <taxon>Idiomarina</taxon>
    </lineage>
</organism>
<dbReference type="Proteomes" id="UP000621390">
    <property type="component" value="Unassembled WGS sequence"/>
</dbReference>
<dbReference type="Proteomes" id="UP000655994">
    <property type="component" value="Unassembled WGS sequence"/>
</dbReference>
<accession>A0A8I1GAP0</accession>
<dbReference type="RefSeq" id="WP_199495215.1">
    <property type="nucleotide sequence ID" value="NZ_JAEMOO010000005.1"/>
</dbReference>
<evidence type="ECO:0000313" key="2">
    <source>
        <dbReference type="EMBL" id="MBJ7268055.1"/>
    </source>
</evidence>
<dbReference type="AlphaFoldDB" id="A0A8I1GAP0"/>
<feature type="transmembrane region" description="Helical" evidence="1">
    <location>
        <begin position="12"/>
        <end position="31"/>
    </location>
</feature>
<dbReference type="Pfam" id="PF19865">
    <property type="entry name" value="DUF6338"/>
    <property type="match status" value="1"/>
</dbReference>